<keyword evidence="3" id="KW-0274">FAD</keyword>
<reference evidence="7 8" key="1">
    <citation type="submission" date="2020-08" db="EMBL/GenBank/DDBJ databases">
        <title>Genomic Encyclopedia of Type Strains, Phase III (KMG-III): the genomes of soil and plant-associated and newly described type strains.</title>
        <authorList>
            <person name="Whitman W."/>
        </authorList>
    </citation>
    <scope>NUCLEOTIDE SEQUENCE [LARGE SCALE GENOMIC DNA]</scope>
    <source>
        <strain evidence="7 8">CECT 8234</strain>
    </source>
</reference>
<dbReference type="EC" id="1.18.1.3" evidence="7"/>
<dbReference type="EMBL" id="JACHXW010000012">
    <property type="protein sequence ID" value="MBB3153860.1"/>
    <property type="molecule type" value="Genomic_DNA"/>
</dbReference>
<dbReference type="Proteomes" id="UP000518605">
    <property type="component" value="Unassembled WGS sequence"/>
</dbReference>
<dbReference type="SUPFAM" id="SSF55424">
    <property type="entry name" value="FAD/NAD-linked reductases, dimerisation (C-terminal) domain"/>
    <property type="match status" value="1"/>
</dbReference>
<evidence type="ECO:0000256" key="3">
    <source>
        <dbReference type="ARBA" id="ARBA00022827"/>
    </source>
</evidence>
<sequence length="417" mass="44148">MSDHGMIIIGAGETGARAAAELRSLGWAGRITLIGEEAHAPYERPPLSKQMLQEEDQPSPASILLAEHTAEQRIELRKAYKAVAIDTRNHRITLNDGSSLTYERLLLATGAQPRKLASPQPGSDSPLAWTGVFYLRTYGDAVSLRERLQPRKRIAVIGGGFIGLEVAASARARGCEVTVIEAGPRILMRGVPEAIAGIVAARHQSAGVQFKLGSAIAGMSSSKEEYLIRFGNGDSLACDTIVAGIGAIPETALASESGLAVENGILVDERLATSDPDIFAAGDCCSFPHPLYGGRRIRLESWRNAQDQGTHAAGSMLGAAAAYAAVPWFWSDQYDLTLQVAGLPDAGTTTVHRSLGAKGDLFFHLTAENRLAAASGIGGPGIAKDIRLAEMIIASQAVLDAEVLTQPELKLKALLRS</sequence>
<dbReference type="GO" id="GO:0051213">
    <property type="term" value="F:dioxygenase activity"/>
    <property type="evidence" value="ECO:0007669"/>
    <property type="project" value="UniProtKB-KW"/>
</dbReference>
<keyword evidence="7" id="KW-0223">Dioxygenase</keyword>
<dbReference type="GO" id="GO:0008860">
    <property type="term" value="F:ferredoxin-NAD+ reductase activity"/>
    <property type="evidence" value="ECO:0007669"/>
    <property type="project" value="UniProtKB-EC"/>
</dbReference>
<dbReference type="InterPro" id="IPR028202">
    <property type="entry name" value="Reductase_C"/>
</dbReference>
<protein>
    <submittedName>
        <fullName evidence="7">3-phenylpropionate/trans-cinnamate dioxygenase ferredoxin reductase subunit</fullName>
        <ecNumber evidence="7">1.18.1.3</ecNumber>
    </submittedName>
</protein>
<evidence type="ECO:0000259" key="5">
    <source>
        <dbReference type="Pfam" id="PF07992"/>
    </source>
</evidence>
<dbReference type="AlphaFoldDB" id="A0A7W5CA16"/>
<dbReference type="Pfam" id="PF07992">
    <property type="entry name" value="Pyr_redox_2"/>
    <property type="match status" value="1"/>
</dbReference>
<dbReference type="Gene3D" id="3.30.390.30">
    <property type="match status" value="1"/>
</dbReference>
<dbReference type="PANTHER" id="PTHR43557:SF2">
    <property type="entry name" value="RIESKE DOMAIN-CONTAINING PROTEIN-RELATED"/>
    <property type="match status" value="1"/>
</dbReference>
<dbReference type="RefSeq" id="WP_221226411.1">
    <property type="nucleotide sequence ID" value="NZ_CBCSLB010000012.1"/>
</dbReference>
<keyword evidence="2" id="KW-0285">Flavoprotein</keyword>
<dbReference type="PRINTS" id="PR00411">
    <property type="entry name" value="PNDRDTASEI"/>
</dbReference>
<dbReference type="GO" id="GO:0016651">
    <property type="term" value="F:oxidoreductase activity, acting on NAD(P)H"/>
    <property type="evidence" value="ECO:0007669"/>
    <property type="project" value="TreeGrafter"/>
</dbReference>
<evidence type="ECO:0000313" key="7">
    <source>
        <dbReference type="EMBL" id="MBB3153860.1"/>
    </source>
</evidence>
<dbReference type="Pfam" id="PF14759">
    <property type="entry name" value="Reductase_C"/>
    <property type="match status" value="1"/>
</dbReference>
<evidence type="ECO:0000256" key="4">
    <source>
        <dbReference type="ARBA" id="ARBA00023002"/>
    </source>
</evidence>
<keyword evidence="8" id="KW-1185">Reference proteome</keyword>
<dbReference type="GO" id="GO:0005737">
    <property type="term" value="C:cytoplasm"/>
    <property type="evidence" value="ECO:0007669"/>
    <property type="project" value="TreeGrafter"/>
</dbReference>
<evidence type="ECO:0000256" key="1">
    <source>
        <dbReference type="ARBA" id="ARBA00001974"/>
    </source>
</evidence>
<name>A0A7W5CA16_9BACL</name>
<dbReference type="Gene3D" id="3.50.50.60">
    <property type="entry name" value="FAD/NAD(P)-binding domain"/>
    <property type="match status" value="2"/>
</dbReference>
<dbReference type="PANTHER" id="PTHR43557">
    <property type="entry name" value="APOPTOSIS-INDUCING FACTOR 1"/>
    <property type="match status" value="1"/>
</dbReference>
<dbReference type="InterPro" id="IPR016156">
    <property type="entry name" value="FAD/NAD-linked_Rdtase_dimer_sf"/>
</dbReference>
<proteinExistence type="predicted"/>
<gene>
    <name evidence="7" type="ORF">FHS16_003935</name>
</gene>
<comment type="caution">
    <text evidence="7">The sequence shown here is derived from an EMBL/GenBank/DDBJ whole genome shotgun (WGS) entry which is preliminary data.</text>
</comment>
<feature type="domain" description="FAD/NAD(P)-binding" evidence="5">
    <location>
        <begin position="6"/>
        <end position="309"/>
    </location>
</feature>
<evidence type="ECO:0000313" key="8">
    <source>
        <dbReference type="Proteomes" id="UP000518605"/>
    </source>
</evidence>
<dbReference type="PRINTS" id="PR00368">
    <property type="entry name" value="FADPNR"/>
</dbReference>
<evidence type="ECO:0000259" key="6">
    <source>
        <dbReference type="Pfam" id="PF14759"/>
    </source>
</evidence>
<accession>A0A7W5CA16</accession>
<dbReference type="InterPro" id="IPR050446">
    <property type="entry name" value="FAD-oxidoreductase/Apoptosis"/>
</dbReference>
<dbReference type="InterPro" id="IPR036188">
    <property type="entry name" value="FAD/NAD-bd_sf"/>
</dbReference>
<feature type="domain" description="Reductase C-terminal" evidence="6">
    <location>
        <begin position="328"/>
        <end position="415"/>
    </location>
</feature>
<keyword evidence="4 7" id="KW-0560">Oxidoreductase</keyword>
<comment type="cofactor">
    <cofactor evidence="1">
        <name>FAD</name>
        <dbReference type="ChEBI" id="CHEBI:57692"/>
    </cofactor>
</comment>
<organism evidence="7 8">
    <name type="scientific">Paenibacillus endophyticus</name>
    <dbReference type="NCBI Taxonomy" id="1294268"/>
    <lineage>
        <taxon>Bacteria</taxon>
        <taxon>Bacillati</taxon>
        <taxon>Bacillota</taxon>
        <taxon>Bacilli</taxon>
        <taxon>Bacillales</taxon>
        <taxon>Paenibacillaceae</taxon>
        <taxon>Paenibacillus</taxon>
    </lineage>
</organism>
<evidence type="ECO:0000256" key="2">
    <source>
        <dbReference type="ARBA" id="ARBA00022630"/>
    </source>
</evidence>
<dbReference type="InterPro" id="IPR023753">
    <property type="entry name" value="FAD/NAD-binding_dom"/>
</dbReference>
<dbReference type="SUPFAM" id="SSF51905">
    <property type="entry name" value="FAD/NAD(P)-binding domain"/>
    <property type="match status" value="2"/>
</dbReference>